<organism evidence="1">
    <name type="scientific">viral metagenome</name>
    <dbReference type="NCBI Taxonomy" id="1070528"/>
    <lineage>
        <taxon>unclassified sequences</taxon>
        <taxon>metagenomes</taxon>
        <taxon>organismal metagenomes</taxon>
    </lineage>
</organism>
<dbReference type="AlphaFoldDB" id="A0A6M3IGY5"/>
<dbReference type="EMBL" id="MT141238">
    <property type="protein sequence ID" value="QJA56776.1"/>
    <property type="molecule type" value="Genomic_DNA"/>
</dbReference>
<protein>
    <submittedName>
        <fullName evidence="1">Uncharacterized protein</fullName>
    </submittedName>
</protein>
<gene>
    <name evidence="1" type="ORF">MM415B01794_0006</name>
</gene>
<reference evidence="1" key="1">
    <citation type="submission" date="2020-03" db="EMBL/GenBank/DDBJ databases">
        <title>The deep terrestrial virosphere.</title>
        <authorList>
            <person name="Holmfeldt K."/>
            <person name="Nilsson E."/>
            <person name="Simone D."/>
            <person name="Lopez-Fernandez M."/>
            <person name="Wu X."/>
            <person name="de Brujin I."/>
            <person name="Lundin D."/>
            <person name="Andersson A."/>
            <person name="Bertilsson S."/>
            <person name="Dopson M."/>
        </authorList>
    </citation>
    <scope>NUCLEOTIDE SEQUENCE</scope>
    <source>
        <strain evidence="1">MM415B01794</strain>
    </source>
</reference>
<proteinExistence type="predicted"/>
<accession>A0A6M3IGY5</accession>
<sequence length="246" mass="26180">MLKKTVGFISLFILISFLTTAGIFLFQEGTQPLPALAAQSGPYERAYNHSGLSEVAVKVLWSEPIGKYDLVYFTVNPVVGITGSGCTVESGTTSLPSAPDGEVLLPYYANGGVTLVPASLKLNEVIAFWQADNPKIDNKSAGISGASNAYTYEWVSGAGSGATNWKLKVYKLTTIESSSGTTVYYDELTTTSGGSIYVGPTWGMNSSTLGLSGSSLSYTSSTTFYASHQLGWWTGITPYFFALGKR</sequence>
<evidence type="ECO:0000313" key="1">
    <source>
        <dbReference type="EMBL" id="QJA56776.1"/>
    </source>
</evidence>
<name>A0A6M3IGY5_9ZZZZ</name>